<dbReference type="GO" id="GO:0003700">
    <property type="term" value="F:DNA-binding transcription factor activity"/>
    <property type="evidence" value="ECO:0007669"/>
    <property type="project" value="InterPro"/>
</dbReference>
<dbReference type="InterPro" id="IPR036388">
    <property type="entry name" value="WH-like_DNA-bd_sf"/>
</dbReference>
<keyword evidence="10" id="KW-1185">Reference proteome</keyword>
<dbReference type="RefSeq" id="WP_212977583.1">
    <property type="nucleotide sequence ID" value="NZ_AP025343.1"/>
</dbReference>
<dbReference type="PANTHER" id="PTHR46577">
    <property type="entry name" value="HTH-TYPE TRANSCRIPTIONAL REGULATORY PROTEIN GABR"/>
    <property type="match status" value="1"/>
</dbReference>
<protein>
    <submittedName>
        <fullName evidence="9">GntR family transcriptional regulator</fullName>
    </submittedName>
</protein>
<dbReference type="InterPro" id="IPR015421">
    <property type="entry name" value="PyrdxlP-dep_Trfase_major"/>
</dbReference>
<dbReference type="InterPro" id="IPR051446">
    <property type="entry name" value="HTH_trans_reg/aminotransferase"/>
</dbReference>
<keyword evidence="3" id="KW-0808">Transferase</keyword>
<keyword evidence="4" id="KW-0663">Pyridoxal phosphate</keyword>
<dbReference type="AlphaFoldDB" id="A0A919Y9G0"/>
<dbReference type="Proteomes" id="UP000682811">
    <property type="component" value="Unassembled WGS sequence"/>
</dbReference>
<evidence type="ECO:0000256" key="5">
    <source>
        <dbReference type="ARBA" id="ARBA00023015"/>
    </source>
</evidence>
<evidence type="ECO:0000259" key="8">
    <source>
        <dbReference type="PROSITE" id="PS50949"/>
    </source>
</evidence>
<sequence length="483" mass="54180">MELTLHMKAYLDKYRFKYLALYHALREAIQDGRLPGGMKLPSTRELAELYGLSRGAVAQSYDMLMAEGYVRAETGRGTFVADAGYSPRDVVKIKDTPVKLSRWGERLLLLPEGPAEMAELADISFINRPLDMSRFPYEEWRSALSYAGGRKGACLQHKAPPEGDRQLREAIASHLRVTRGIMARPEHVVLFSGSMQGIVLLFQLLMNEGEAAVVENPGFHGIRMAVAAYGGTIIPAAVDGQGVKPQDWDAGILFVTPSRQYPTGAVLSLERRRQLLDWAQRHDAVIIEDDYDSEFRFGGRPIEPLKALDARERVIYIGSFSQTMFASLRLGYAVLPEGLTAAVVRAKSLYDPMSPGLLEQRALARFMTKGSYMRHLRRLTRLYGARHRHLCARMQEFACDLFELMPSDAGLHVYASWRKSPAEYEAFAEAAKRRGVYFRNAGVYWLDEGPPAACFSFAHLTEEQIDRGVAGLASAWQDVQNFF</sequence>
<dbReference type="EMBL" id="BORT01000004">
    <property type="protein sequence ID" value="GIO46591.1"/>
    <property type="molecule type" value="Genomic_DNA"/>
</dbReference>
<evidence type="ECO:0000256" key="6">
    <source>
        <dbReference type="ARBA" id="ARBA00023125"/>
    </source>
</evidence>
<keyword evidence="5" id="KW-0805">Transcription regulation</keyword>
<dbReference type="CDD" id="cd07377">
    <property type="entry name" value="WHTH_GntR"/>
    <property type="match status" value="1"/>
</dbReference>
<dbReference type="SUPFAM" id="SSF46785">
    <property type="entry name" value="Winged helix' DNA-binding domain"/>
    <property type="match status" value="1"/>
</dbReference>
<keyword evidence="3" id="KW-0032">Aminotransferase</keyword>
<evidence type="ECO:0000256" key="2">
    <source>
        <dbReference type="ARBA" id="ARBA00005384"/>
    </source>
</evidence>
<dbReference type="InterPro" id="IPR036390">
    <property type="entry name" value="WH_DNA-bd_sf"/>
</dbReference>
<feature type="domain" description="HTH gntR-type" evidence="8">
    <location>
        <begin position="15"/>
        <end position="83"/>
    </location>
</feature>
<evidence type="ECO:0000256" key="4">
    <source>
        <dbReference type="ARBA" id="ARBA00022898"/>
    </source>
</evidence>
<dbReference type="Gene3D" id="3.40.640.10">
    <property type="entry name" value="Type I PLP-dependent aspartate aminotransferase-like (Major domain)"/>
    <property type="match status" value="1"/>
</dbReference>
<dbReference type="InterPro" id="IPR004839">
    <property type="entry name" value="Aminotransferase_I/II_large"/>
</dbReference>
<dbReference type="SUPFAM" id="SSF53383">
    <property type="entry name" value="PLP-dependent transferases"/>
    <property type="match status" value="1"/>
</dbReference>
<comment type="caution">
    <text evidence="9">The sequence shown here is derived from an EMBL/GenBank/DDBJ whole genome shotgun (WGS) entry which is preliminary data.</text>
</comment>
<evidence type="ECO:0000313" key="9">
    <source>
        <dbReference type="EMBL" id="GIO46591.1"/>
    </source>
</evidence>
<organism evidence="9 10">
    <name type="scientific">Paenibacillus azoreducens</name>
    <dbReference type="NCBI Taxonomy" id="116718"/>
    <lineage>
        <taxon>Bacteria</taxon>
        <taxon>Bacillati</taxon>
        <taxon>Bacillota</taxon>
        <taxon>Bacilli</taxon>
        <taxon>Bacillales</taxon>
        <taxon>Paenibacillaceae</taxon>
        <taxon>Paenibacillus</taxon>
    </lineage>
</organism>
<evidence type="ECO:0000256" key="1">
    <source>
        <dbReference type="ARBA" id="ARBA00001933"/>
    </source>
</evidence>
<dbReference type="GO" id="GO:0030170">
    <property type="term" value="F:pyridoxal phosphate binding"/>
    <property type="evidence" value="ECO:0007669"/>
    <property type="project" value="InterPro"/>
</dbReference>
<keyword evidence="7" id="KW-0804">Transcription</keyword>
<evidence type="ECO:0000313" key="10">
    <source>
        <dbReference type="Proteomes" id="UP000682811"/>
    </source>
</evidence>
<keyword evidence="6" id="KW-0238">DNA-binding</keyword>
<dbReference type="InterPro" id="IPR000524">
    <property type="entry name" value="Tscrpt_reg_HTH_GntR"/>
</dbReference>
<dbReference type="Pfam" id="PF00392">
    <property type="entry name" value="GntR"/>
    <property type="match status" value="1"/>
</dbReference>
<proteinExistence type="inferred from homology"/>
<name>A0A919Y9G0_9BACL</name>
<comment type="cofactor">
    <cofactor evidence="1">
        <name>pyridoxal 5'-phosphate</name>
        <dbReference type="ChEBI" id="CHEBI:597326"/>
    </cofactor>
</comment>
<dbReference type="InterPro" id="IPR015424">
    <property type="entry name" value="PyrdxlP-dep_Trfase"/>
</dbReference>
<dbReference type="CDD" id="cd00609">
    <property type="entry name" value="AAT_like"/>
    <property type="match status" value="1"/>
</dbReference>
<dbReference type="GO" id="GO:0008483">
    <property type="term" value="F:transaminase activity"/>
    <property type="evidence" value="ECO:0007669"/>
    <property type="project" value="UniProtKB-KW"/>
</dbReference>
<dbReference type="PRINTS" id="PR00035">
    <property type="entry name" value="HTHGNTR"/>
</dbReference>
<dbReference type="Gene3D" id="1.10.10.10">
    <property type="entry name" value="Winged helix-like DNA-binding domain superfamily/Winged helix DNA-binding domain"/>
    <property type="match status" value="1"/>
</dbReference>
<dbReference type="Pfam" id="PF00155">
    <property type="entry name" value="Aminotran_1_2"/>
    <property type="match status" value="1"/>
</dbReference>
<dbReference type="PROSITE" id="PS50949">
    <property type="entry name" value="HTH_GNTR"/>
    <property type="match status" value="1"/>
</dbReference>
<comment type="similarity">
    <text evidence="2">In the C-terminal section; belongs to the class-I pyridoxal-phosphate-dependent aminotransferase family.</text>
</comment>
<evidence type="ECO:0000256" key="7">
    <source>
        <dbReference type="ARBA" id="ARBA00023163"/>
    </source>
</evidence>
<accession>A0A919Y9G0</accession>
<dbReference type="GO" id="GO:0003677">
    <property type="term" value="F:DNA binding"/>
    <property type="evidence" value="ECO:0007669"/>
    <property type="project" value="UniProtKB-KW"/>
</dbReference>
<dbReference type="SMART" id="SM00345">
    <property type="entry name" value="HTH_GNTR"/>
    <property type="match status" value="1"/>
</dbReference>
<reference evidence="9 10" key="1">
    <citation type="submission" date="2021-03" db="EMBL/GenBank/DDBJ databases">
        <title>Antimicrobial resistance genes in bacteria isolated from Japanese honey, and their potential for conferring macrolide and lincosamide resistance in the American foulbrood pathogen Paenibacillus larvae.</title>
        <authorList>
            <person name="Okamoto M."/>
            <person name="Kumagai M."/>
            <person name="Kanamori H."/>
            <person name="Takamatsu D."/>
        </authorList>
    </citation>
    <scope>NUCLEOTIDE SEQUENCE [LARGE SCALE GENOMIC DNA]</scope>
    <source>
        <strain evidence="9 10">J34TS1</strain>
    </source>
</reference>
<gene>
    <name evidence="9" type="ORF">J34TS1_13560</name>
</gene>
<evidence type="ECO:0000256" key="3">
    <source>
        <dbReference type="ARBA" id="ARBA00022576"/>
    </source>
</evidence>
<dbReference type="PANTHER" id="PTHR46577:SF1">
    <property type="entry name" value="HTH-TYPE TRANSCRIPTIONAL REGULATORY PROTEIN GABR"/>
    <property type="match status" value="1"/>
</dbReference>